<dbReference type="Proteomes" id="UP000800036">
    <property type="component" value="Unassembled WGS sequence"/>
</dbReference>
<reference evidence="1" key="1">
    <citation type="journal article" date="2020" name="Stud. Mycol.">
        <title>101 Dothideomycetes genomes: a test case for predicting lifestyles and emergence of pathogens.</title>
        <authorList>
            <person name="Haridas S."/>
            <person name="Albert R."/>
            <person name="Binder M."/>
            <person name="Bloem J."/>
            <person name="Labutti K."/>
            <person name="Salamov A."/>
            <person name="Andreopoulos B."/>
            <person name="Baker S."/>
            <person name="Barry K."/>
            <person name="Bills G."/>
            <person name="Bluhm B."/>
            <person name="Cannon C."/>
            <person name="Castanera R."/>
            <person name="Culley D."/>
            <person name="Daum C."/>
            <person name="Ezra D."/>
            <person name="Gonzalez J."/>
            <person name="Henrissat B."/>
            <person name="Kuo A."/>
            <person name="Liang C."/>
            <person name="Lipzen A."/>
            <person name="Lutzoni F."/>
            <person name="Magnuson J."/>
            <person name="Mondo S."/>
            <person name="Nolan M."/>
            <person name="Ohm R."/>
            <person name="Pangilinan J."/>
            <person name="Park H.-J."/>
            <person name="Ramirez L."/>
            <person name="Alfaro M."/>
            <person name="Sun H."/>
            <person name="Tritt A."/>
            <person name="Yoshinaga Y."/>
            <person name="Zwiers L.-H."/>
            <person name="Turgeon B."/>
            <person name="Goodwin S."/>
            <person name="Spatafora J."/>
            <person name="Crous P."/>
            <person name="Grigoriev I."/>
        </authorList>
    </citation>
    <scope>NUCLEOTIDE SEQUENCE</scope>
    <source>
        <strain evidence="1">CBS 107.79</strain>
    </source>
</reference>
<name>A0A6A5W3E1_9PLEO</name>
<evidence type="ECO:0000313" key="1">
    <source>
        <dbReference type="EMBL" id="KAF1979987.1"/>
    </source>
</evidence>
<gene>
    <name evidence="1" type="ORF">BU23DRAFT_576115</name>
</gene>
<dbReference type="AlphaFoldDB" id="A0A6A5W3E1"/>
<dbReference type="EMBL" id="ML976656">
    <property type="protein sequence ID" value="KAF1979987.1"/>
    <property type="molecule type" value="Genomic_DNA"/>
</dbReference>
<proteinExistence type="predicted"/>
<accession>A0A6A5W3E1</accession>
<evidence type="ECO:0000313" key="2">
    <source>
        <dbReference type="Proteomes" id="UP000800036"/>
    </source>
</evidence>
<sequence length="132" mass="15131">MYLGNKPILYVVNKSTTVEFYSKVKIIRVTCKTKRYYTPLRRIAIKAINNIASPNGLVLTLLVFRAYPHIIIELPPLPLIVKRNVLALPLQSENGLYKIASIDGHNVTINIINSLTTFRLTVIKPYYRLDYL</sequence>
<organism evidence="1 2">
    <name type="scientific">Bimuria novae-zelandiae CBS 107.79</name>
    <dbReference type="NCBI Taxonomy" id="1447943"/>
    <lineage>
        <taxon>Eukaryota</taxon>
        <taxon>Fungi</taxon>
        <taxon>Dikarya</taxon>
        <taxon>Ascomycota</taxon>
        <taxon>Pezizomycotina</taxon>
        <taxon>Dothideomycetes</taxon>
        <taxon>Pleosporomycetidae</taxon>
        <taxon>Pleosporales</taxon>
        <taxon>Massarineae</taxon>
        <taxon>Didymosphaeriaceae</taxon>
        <taxon>Bimuria</taxon>
    </lineage>
</organism>
<keyword evidence="2" id="KW-1185">Reference proteome</keyword>
<protein>
    <submittedName>
        <fullName evidence="1">Uncharacterized protein</fullName>
    </submittedName>
</protein>